<dbReference type="PANTHER" id="PTHR47957:SF3">
    <property type="entry name" value="ATP-DEPENDENT HELICASE HRQ1"/>
    <property type="match status" value="1"/>
</dbReference>
<feature type="region of interest" description="Disordered" evidence="3">
    <location>
        <begin position="69"/>
        <end position="93"/>
    </location>
</feature>
<dbReference type="Pfam" id="PF09369">
    <property type="entry name" value="MZB"/>
    <property type="match status" value="1"/>
</dbReference>
<protein>
    <submittedName>
        <fullName evidence="6">Uncharacterized protein</fullName>
    </submittedName>
</protein>
<evidence type="ECO:0000256" key="1">
    <source>
        <dbReference type="ARBA" id="ARBA00022741"/>
    </source>
</evidence>
<keyword evidence="2" id="KW-0067">ATP-binding</keyword>
<comment type="caution">
    <text evidence="6">The sequence shown here is derived from an EMBL/GenBank/DDBJ whole genome shotgun (WGS) entry which is preliminary data.</text>
</comment>
<dbReference type="PROSITE" id="PS51192">
    <property type="entry name" value="HELICASE_ATP_BIND_1"/>
    <property type="match status" value="1"/>
</dbReference>
<dbReference type="SMART" id="SM00487">
    <property type="entry name" value="DEXDc"/>
    <property type="match status" value="1"/>
</dbReference>
<dbReference type="PROSITE" id="PS51194">
    <property type="entry name" value="HELICASE_CTER"/>
    <property type="match status" value="1"/>
</dbReference>
<name>A0ABD3RT52_9STRA</name>
<dbReference type="InterPro" id="IPR027417">
    <property type="entry name" value="P-loop_NTPase"/>
</dbReference>
<feature type="domain" description="Helicase ATP-binding" evidence="4">
    <location>
        <begin position="365"/>
        <end position="573"/>
    </location>
</feature>
<dbReference type="CDD" id="cd18797">
    <property type="entry name" value="SF2_C_Hrq"/>
    <property type="match status" value="1"/>
</dbReference>
<proteinExistence type="predicted"/>
<dbReference type="SUPFAM" id="SSF52540">
    <property type="entry name" value="P-loop containing nucleoside triphosphate hydrolases"/>
    <property type="match status" value="1"/>
</dbReference>
<dbReference type="Pfam" id="PF00270">
    <property type="entry name" value="DEAD"/>
    <property type="match status" value="1"/>
</dbReference>
<dbReference type="InterPro" id="IPR014001">
    <property type="entry name" value="Helicase_ATP-bd"/>
</dbReference>
<feature type="domain" description="Helicase C-terminal" evidence="5">
    <location>
        <begin position="682"/>
        <end position="840"/>
    </location>
</feature>
<dbReference type="GO" id="GO:0005524">
    <property type="term" value="F:ATP binding"/>
    <property type="evidence" value="ECO:0007669"/>
    <property type="project" value="UniProtKB-KW"/>
</dbReference>
<dbReference type="EMBL" id="JALLPB020000175">
    <property type="protein sequence ID" value="KAL3815939.1"/>
    <property type="molecule type" value="Genomic_DNA"/>
</dbReference>
<dbReference type="InterPro" id="IPR018973">
    <property type="entry name" value="MZB"/>
</dbReference>
<gene>
    <name evidence="6" type="ORF">ACHAXA_008313</name>
</gene>
<feature type="region of interest" description="Disordered" evidence="3">
    <location>
        <begin position="1"/>
        <end position="25"/>
    </location>
</feature>
<evidence type="ECO:0000259" key="5">
    <source>
        <dbReference type="PROSITE" id="PS51194"/>
    </source>
</evidence>
<dbReference type="Gene3D" id="3.40.50.300">
    <property type="entry name" value="P-loop containing nucleotide triphosphate hydrolases"/>
    <property type="match status" value="2"/>
</dbReference>
<evidence type="ECO:0000313" key="6">
    <source>
        <dbReference type="EMBL" id="KAL3815939.1"/>
    </source>
</evidence>
<dbReference type="InterPro" id="IPR001650">
    <property type="entry name" value="Helicase_C-like"/>
</dbReference>
<evidence type="ECO:0000256" key="2">
    <source>
        <dbReference type="ARBA" id="ARBA00022840"/>
    </source>
</evidence>
<feature type="compositionally biased region" description="Polar residues" evidence="3">
    <location>
        <begin position="1"/>
        <end position="22"/>
    </location>
</feature>
<dbReference type="Proteomes" id="UP001530377">
    <property type="component" value="Unassembled WGS sequence"/>
</dbReference>
<reference evidence="6 7" key="1">
    <citation type="submission" date="2024-10" db="EMBL/GenBank/DDBJ databases">
        <title>Updated reference genomes for cyclostephanoid diatoms.</title>
        <authorList>
            <person name="Roberts W.R."/>
            <person name="Alverson A.J."/>
        </authorList>
    </citation>
    <scope>NUCLEOTIDE SEQUENCE [LARGE SCALE GENOMIC DNA]</scope>
    <source>
        <strain evidence="6 7">AJA228-03</strain>
    </source>
</reference>
<keyword evidence="1" id="KW-0547">Nucleotide-binding</keyword>
<feature type="compositionally biased region" description="Basic and acidic residues" evidence="3">
    <location>
        <begin position="69"/>
        <end position="82"/>
    </location>
</feature>
<evidence type="ECO:0000256" key="3">
    <source>
        <dbReference type="SAM" id="MobiDB-lite"/>
    </source>
</evidence>
<feature type="region of interest" description="Disordered" evidence="3">
    <location>
        <begin position="651"/>
        <end position="671"/>
    </location>
</feature>
<keyword evidence="7" id="KW-1185">Reference proteome</keyword>
<evidence type="ECO:0000259" key="4">
    <source>
        <dbReference type="PROSITE" id="PS51192"/>
    </source>
</evidence>
<organism evidence="6 7">
    <name type="scientific">Cyclostephanos tholiformis</name>
    <dbReference type="NCBI Taxonomy" id="382380"/>
    <lineage>
        <taxon>Eukaryota</taxon>
        <taxon>Sar</taxon>
        <taxon>Stramenopiles</taxon>
        <taxon>Ochrophyta</taxon>
        <taxon>Bacillariophyta</taxon>
        <taxon>Coscinodiscophyceae</taxon>
        <taxon>Thalassiosirophycidae</taxon>
        <taxon>Stephanodiscales</taxon>
        <taxon>Stephanodiscaceae</taxon>
        <taxon>Cyclostephanos</taxon>
    </lineage>
</organism>
<dbReference type="InterPro" id="IPR011545">
    <property type="entry name" value="DEAD/DEAH_box_helicase_dom"/>
</dbReference>
<dbReference type="PANTHER" id="PTHR47957">
    <property type="entry name" value="ATP-DEPENDENT HELICASE HRQ1"/>
    <property type="match status" value="1"/>
</dbReference>
<evidence type="ECO:0000313" key="7">
    <source>
        <dbReference type="Proteomes" id="UP001530377"/>
    </source>
</evidence>
<dbReference type="SMART" id="SM00490">
    <property type="entry name" value="HELICc"/>
    <property type="match status" value="1"/>
</dbReference>
<accession>A0ABD3RT52</accession>
<sequence length="1306" mass="143119">MNTSEALYGATASNVASATTPQKQDESIQKSILSAMSRIDPFLRFLTKATGKTSVPLKMLCQVLPKLKPDATSSDRSEHVEKNDDDDNNNNNNCADSHLHEILLELSYRGVLTYDIEKKAVGFPLPPSLSHTNDACAPQPRTPSAHSDVLKNAPSKLIGKGLHGSSETSAKRRLKVLKWSLDLFPSWVCRNIETDPAELILKANPDLPSNTITSRTPTNDKRTCAYETDPMAEYEMDQKKQARKDPYVEVDERFDECIERAAYQALNALLSGLGRSFPTKNGKACSDDRVDEKLPCQWLPCQAAYAGSHSGRRVRYGVLSKETAAKIPPELLKLFDLDLTGSDSTTPNVLGRPRRRLFLHQARAIESAMSNVHTVVQTSTGSGKSLCFLLPVLAKAMISLQQGDSPSPGCAAIVLFPTKALAQDQFSKIIALLQPLANSDSDSIPIRAGIIDGDTPHSQRDEIAAECQIVLTNPDTLHAAMLPNWKKNRAYHRLLARITTVVIDESHVYEGAFGAHVAMVLRRLLRVCRVASSPSNTGNATSPKSILFISCSATMLHPEEHLRLLCPIGKEEEVSVLSSKDDGSPCPPKHFFVWNPPILDVNGISTESVFLPKRAMITDVSQANDVCKSDKDLCNHALAVNRNDVNIPIGKRRSKRKRNVNSEQHSSLFSRRRHAADETAFLLAKAISAGIRTIAFCRTRSLVEWVYARTLSILHSNPETMALVSKVDSYRGGYTAEARRSIEERLFQGKLIGVVGTNALELGIDVGSVSLTLHTGYPGSICSLLQQSGRSGREKNGNNEPSCAVMVSFSSPAEQYIWKNPKCLLSRGVEAPPTLPMNSTVVQGHMLCAGEEFPLTGDQPVSCLLNEVNVNDRFPADCEIFGPSYYHTNIAYLAKRGFLSCQKVSFASGHKKRDRTHGDSISVYSTHPVLKNPWKMVSLRSVEPLSYLIVDLSHTLQGGKTDKLYDQACVLDTIPYSRVFYHAFPGALILHRGRKYRIESMENPPSILGTASFGTCESSRLLAFAKPTSLQYSTQPLNSNQITVVKQLGHVGVGADYDDGEKQENGTNKSCSATSAIAGYGVVTVKRSVHGYKKLSHVNRIELSRTTISVPPMEFDTRALWIDADATCLRDVVLDYDGGVHALSHAMVAVAPLFVACAIADIDCDHRTHSTTRILLYDQRAGGSGVTAQLYAFLLSALRAAIELLEECTLCYSSREYDGGCPGCLQSVPCDNFHQTVSRNAGILIGKHLVKRLEKSTLKDQREADSTHMDGSADMQCSLKPNNIVIGRASWSPNNAHARWAEVDDA</sequence>
<dbReference type="Pfam" id="PF00271">
    <property type="entry name" value="Helicase_C"/>
    <property type="match status" value="1"/>
</dbReference>